<accession>A0AA87MQW4</accession>
<dbReference type="Proteomes" id="UP000001343">
    <property type="component" value="Unassembled WGS sequence"/>
</dbReference>
<comment type="caution">
    <text evidence="1">The sequence shown here is derived from an EMBL/GenBank/DDBJ whole genome shotgun (WGS) entry which is preliminary data.</text>
</comment>
<proteinExistence type="predicted"/>
<organism evidence="1 2">
    <name type="scientific">Leptospira mayottensis 200901122</name>
    <dbReference type="NCBI Taxonomy" id="1193010"/>
    <lineage>
        <taxon>Bacteria</taxon>
        <taxon>Pseudomonadati</taxon>
        <taxon>Spirochaetota</taxon>
        <taxon>Spirochaetia</taxon>
        <taxon>Leptospirales</taxon>
        <taxon>Leptospiraceae</taxon>
        <taxon>Leptospira</taxon>
    </lineage>
</organism>
<sequence length="37" mass="4540">MFIPKVRMPIFPKRATNFEIGAIYKNFYILARIYRLF</sequence>
<dbReference type="AlphaFoldDB" id="A0AA87MQW4"/>
<evidence type="ECO:0000313" key="2">
    <source>
        <dbReference type="Proteomes" id="UP000001343"/>
    </source>
</evidence>
<protein>
    <submittedName>
        <fullName evidence="1">Uncharacterized protein</fullName>
    </submittedName>
</protein>
<evidence type="ECO:0000313" key="1">
    <source>
        <dbReference type="EMBL" id="EKS00137.1"/>
    </source>
</evidence>
<gene>
    <name evidence="1" type="ORF">LEP1GSC125_2629</name>
</gene>
<name>A0AA87MQW4_9LEPT</name>
<dbReference type="EMBL" id="AKWM02000039">
    <property type="protein sequence ID" value="EKS00137.1"/>
    <property type="molecule type" value="Genomic_DNA"/>
</dbReference>
<reference evidence="1 2" key="1">
    <citation type="journal article" date="2014" name="Int. J. Syst. Evol. Microbiol.">
        <title>Leptospira mayottensis sp. nov., a pathogenic species of the genus Leptospira isolated from humans.</title>
        <authorList>
            <person name="Bourhy P."/>
            <person name="Collet L."/>
            <person name="Brisse S."/>
            <person name="Picardeau M."/>
        </authorList>
    </citation>
    <scope>NUCLEOTIDE SEQUENCE [LARGE SCALE GENOMIC DNA]</scope>
    <source>
        <strain evidence="1 2">200901122</strain>
    </source>
</reference>